<dbReference type="RefSeq" id="WP_093227830.1">
    <property type="nucleotide sequence ID" value="NZ_FORR01000002.1"/>
</dbReference>
<dbReference type="GO" id="GO:0032153">
    <property type="term" value="C:cell division site"/>
    <property type="evidence" value="ECO:0007669"/>
    <property type="project" value="TreeGrafter"/>
</dbReference>
<sequence>MTKNRLNVEIYGQQYQIVGKASPSYIRRVANHVDEKMREIANVNPRLDMTRLAVLSAVNIADEYLRLKQEYDEILHLVEDEQP</sequence>
<evidence type="ECO:0000256" key="9">
    <source>
        <dbReference type="ARBA" id="ARBA00033158"/>
    </source>
</evidence>
<evidence type="ECO:0000256" key="3">
    <source>
        <dbReference type="ARBA" id="ARBA00022490"/>
    </source>
</evidence>
<accession>A0A1I3L808</accession>
<dbReference type="GO" id="GO:0000917">
    <property type="term" value="P:division septum assembly"/>
    <property type="evidence" value="ECO:0007669"/>
    <property type="project" value="UniProtKB-KW"/>
</dbReference>
<dbReference type="PANTHER" id="PTHR34981">
    <property type="entry name" value="CELL DIVISION PROTEIN ZAPA"/>
    <property type="match status" value="1"/>
</dbReference>
<keyword evidence="11" id="KW-1185">Reference proteome</keyword>
<dbReference type="OrthoDB" id="9808604at2"/>
<comment type="subcellular location">
    <subcellularLocation>
        <location evidence="1">Cytoplasm</location>
    </subcellularLocation>
</comment>
<dbReference type="EMBL" id="FORR01000002">
    <property type="protein sequence ID" value="SFI80646.1"/>
    <property type="molecule type" value="Genomic_DNA"/>
</dbReference>
<protein>
    <recommendedName>
        <fullName evidence="2">Cell division protein ZapA</fullName>
    </recommendedName>
    <alternativeName>
        <fullName evidence="9">Z ring-associated protein ZapA</fullName>
    </alternativeName>
</protein>
<dbReference type="InterPro" id="IPR053712">
    <property type="entry name" value="Bac_CellDiv_Activator"/>
</dbReference>
<dbReference type="InterPro" id="IPR036192">
    <property type="entry name" value="Cell_div_ZapA-like_sf"/>
</dbReference>
<evidence type="ECO:0000256" key="8">
    <source>
        <dbReference type="ARBA" id="ARBA00026068"/>
    </source>
</evidence>
<keyword evidence="4 10" id="KW-0132">Cell division</keyword>
<dbReference type="GO" id="GO:0000921">
    <property type="term" value="P:septin ring assembly"/>
    <property type="evidence" value="ECO:0007669"/>
    <property type="project" value="TreeGrafter"/>
</dbReference>
<dbReference type="NCBIfam" id="NF010724">
    <property type="entry name" value="PRK14126.1"/>
    <property type="match status" value="1"/>
</dbReference>
<evidence type="ECO:0000256" key="6">
    <source>
        <dbReference type="ARBA" id="ARBA00023306"/>
    </source>
</evidence>
<dbReference type="InterPro" id="IPR007838">
    <property type="entry name" value="Cell_div_ZapA-like"/>
</dbReference>
<keyword evidence="3" id="KW-0963">Cytoplasm</keyword>
<dbReference type="SUPFAM" id="SSF102829">
    <property type="entry name" value="Cell division protein ZapA-like"/>
    <property type="match status" value="1"/>
</dbReference>
<organism evidence="10 11">
    <name type="scientific">Thermoflavimicrobium dichotomicum</name>
    <dbReference type="NCBI Taxonomy" id="46223"/>
    <lineage>
        <taxon>Bacteria</taxon>
        <taxon>Bacillati</taxon>
        <taxon>Bacillota</taxon>
        <taxon>Bacilli</taxon>
        <taxon>Bacillales</taxon>
        <taxon>Thermoactinomycetaceae</taxon>
        <taxon>Thermoflavimicrobium</taxon>
    </lineage>
</organism>
<evidence type="ECO:0000256" key="5">
    <source>
        <dbReference type="ARBA" id="ARBA00023210"/>
    </source>
</evidence>
<dbReference type="GO" id="GO:0005829">
    <property type="term" value="C:cytosol"/>
    <property type="evidence" value="ECO:0007669"/>
    <property type="project" value="TreeGrafter"/>
</dbReference>
<dbReference type="Proteomes" id="UP000199545">
    <property type="component" value="Unassembled WGS sequence"/>
</dbReference>
<keyword evidence="5" id="KW-0717">Septation</keyword>
<evidence type="ECO:0000256" key="7">
    <source>
        <dbReference type="ARBA" id="ARBA00024910"/>
    </source>
</evidence>
<dbReference type="STRING" id="46223.SAMN05421852_10267"/>
<dbReference type="PANTHER" id="PTHR34981:SF1">
    <property type="entry name" value="CELL DIVISION PROTEIN ZAPA"/>
    <property type="match status" value="1"/>
</dbReference>
<keyword evidence="6" id="KW-0131">Cell cycle</keyword>
<evidence type="ECO:0000256" key="2">
    <source>
        <dbReference type="ARBA" id="ARBA00015195"/>
    </source>
</evidence>
<comment type="subunit">
    <text evidence="8">Homodimer. Interacts with FtsZ.</text>
</comment>
<dbReference type="Pfam" id="PF05164">
    <property type="entry name" value="ZapA"/>
    <property type="match status" value="1"/>
</dbReference>
<evidence type="ECO:0000313" key="11">
    <source>
        <dbReference type="Proteomes" id="UP000199545"/>
    </source>
</evidence>
<comment type="function">
    <text evidence="7">Activator of cell division through the inhibition of FtsZ GTPase activity, therefore promoting FtsZ assembly into bundles of protofilaments necessary for the formation of the division Z ring. It is recruited early at mid-cell but it is not essential for cell division.</text>
</comment>
<evidence type="ECO:0000256" key="4">
    <source>
        <dbReference type="ARBA" id="ARBA00022618"/>
    </source>
</evidence>
<gene>
    <name evidence="10" type="ORF">SAMN05421852_10267</name>
</gene>
<name>A0A1I3L808_9BACL</name>
<proteinExistence type="predicted"/>
<dbReference type="GO" id="GO:0043093">
    <property type="term" value="P:FtsZ-dependent cytokinesis"/>
    <property type="evidence" value="ECO:0007669"/>
    <property type="project" value="TreeGrafter"/>
</dbReference>
<evidence type="ECO:0000256" key="1">
    <source>
        <dbReference type="ARBA" id="ARBA00004496"/>
    </source>
</evidence>
<evidence type="ECO:0000313" key="10">
    <source>
        <dbReference type="EMBL" id="SFI80646.1"/>
    </source>
</evidence>
<reference evidence="10 11" key="1">
    <citation type="submission" date="2016-10" db="EMBL/GenBank/DDBJ databases">
        <authorList>
            <person name="de Groot N.N."/>
        </authorList>
    </citation>
    <scope>NUCLEOTIDE SEQUENCE [LARGE SCALE GENOMIC DNA]</scope>
    <source>
        <strain evidence="10 11">DSM 44778</strain>
    </source>
</reference>
<dbReference type="GO" id="GO:0030428">
    <property type="term" value="C:cell septum"/>
    <property type="evidence" value="ECO:0007669"/>
    <property type="project" value="TreeGrafter"/>
</dbReference>
<dbReference type="AlphaFoldDB" id="A0A1I3L808"/>
<dbReference type="Gene3D" id="6.10.250.790">
    <property type="match status" value="1"/>
</dbReference>